<dbReference type="PANTHER" id="PTHR33602">
    <property type="entry name" value="REGULATORY PROTEIN RECX FAMILY PROTEIN"/>
    <property type="match status" value="1"/>
</dbReference>
<keyword evidence="4 5" id="KW-0963">Cytoplasm</keyword>
<dbReference type="EMBL" id="CP115965">
    <property type="protein sequence ID" value="WZW99991.1"/>
    <property type="molecule type" value="Genomic_DNA"/>
</dbReference>
<gene>
    <name evidence="5" type="primary">recX</name>
    <name evidence="9" type="ORF">PCC79_07355</name>
</gene>
<name>A0ABZ3CBL5_9ACTN</name>
<evidence type="ECO:0000259" key="6">
    <source>
        <dbReference type="Pfam" id="PF02631"/>
    </source>
</evidence>
<evidence type="ECO:0000259" key="7">
    <source>
        <dbReference type="Pfam" id="PF21981"/>
    </source>
</evidence>
<dbReference type="InterPro" id="IPR053926">
    <property type="entry name" value="RecX_HTH_1st"/>
</dbReference>
<feature type="domain" description="RecX second three-helical" evidence="6">
    <location>
        <begin position="48"/>
        <end position="88"/>
    </location>
</feature>
<evidence type="ECO:0000256" key="1">
    <source>
        <dbReference type="ARBA" id="ARBA00004496"/>
    </source>
</evidence>
<reference evidence="9 10" key="1">
    <citation type="journal article" date="2023" name="Environ Microbiome">
        <title>A coral-associated actinobacterium mitigates coral bleaching under heat stress.</title>
        <authorList>
            <person name="Li J."/>
            <person name="Zou Y."/>
            <person name="Li Q."/>
            <person name="Zhang J."/>
            <person name="Bourne D.G."/>
            <person name="Lyu Y."/>
            <person name="Liu C."/>
            <person name="Zhang S."/>
        </authorList>
    </citation>
    <scope>NUCLEOTIDE SEQUENCE [LARGE SCALE GENOMIC DNA]</scope>
    <source>
        <strain evidence="9 10">SCSIO 13291</strain>
    </source>
</reference>
<dbReference type="Pfam" id="PF02631">
    <property type="entry name" value="RecX_HTH2"/>
    <property type="match status" value="1"/>
</dbReference>
<proteinExistence type="inferred from homology"/>
<accession>A0ABZ3CBL5</accession>
<dbReference type="Proteomes" id="UP001434337">
    <property type="component" value="Chromosome"/>
</dbReference>
<dbReference type="InterPro" id="IPR003783">
    <property type="entry name" value="Regulatory_RecX"/>
</dbReference>
<evidence type="ECO:0000256" key="3">
    <source>
        <dbReference type="ARBA" id="ARBA00018111"/>
    </source>
</evidence>
<dbReference type="Pfam" id="PF21982">
    <property type="entry name" value="RecX_HTH1"/>
    <property type="match status" value="1"/>
</dbReference>
<evidence type="ECO:0000313" key="10">
    <source>
        <dbReference type="Proteomes" id="UP001434337"/>
    </source>
</evidence>
<evidence type="ECO:0000256" key="4">
    <source>
        <dbReference type="ARBA" id="ARBA00022490"/>
    </source>
</evidence>
<dbReference type="RefSeq" id="WP_232548086.1">
    <property type="nucleotide sequence ID" value="NZ_CP115965.1"/>
</dbReference>
<evidence type="ECO:0000259" key="8">
    <source>
        <dbReference type="Pfam" id="PF21982"/>
    </source>
</evidence>
<comment type="subcellular location">
    <subcellularLocation>
        <location evidence="1 5">Cytoplasm</location>
    </subcellularLocation>
</comment>
<dbReference type="Gene3D" id="1.10.10.10">
    <property type="entry name" value="Winged helix-like DNA-binding domain superfamily/Winged helix DNA-binding domain"/>
    <property type="match status" value="3"/>
</dbReference>
<comment type="similarity">
    <text evidence="2 5">Belongs to the RecX family.</text>
</comment>
<comment type="function">
    <text evidence="5">Modulates RecA activity.</text>
</comment>
<dbReference type="InterPro" id="IPR053924">
    <property type="entry name" value="RecX_HTH_2nd"/>
</dbReference>
<dbReference type="PANTHER" id="PTHR33602:SF1">
    <property type="entry name" value="REGULATORY PROTEIN RECX FAMILY PROTEIN"/>
    <property type="match status" value="1"/>
</dbReference>
<evidence type="ECO:0000256" key="2">
    <source>
        <dbReference type="ARBA" id="ARBA00009695"/>
    </source>
</evidence>
<dbReference type="HAMAP" id="MF_01114">
    <property type="entry name" value="RecX"/>
    <property type="match status" value="1"/>
</dbReference>
<dbReference type="InterPro" id="IPR053925">
    <property type="entry name" value="RecX_HTH_3rd"/>
</dbReference>
<evidence type="ECO:0000313" key="9">
    <source>
        <dbReference type="EMBL" id="WZW99991.1"/>
    </source>
</evidence>
<organism evidence="9 10">
    <name type="scientific">Propioniciclava soli</name>
    <dbReference type="NCBI Taxonomy" id="2775081"/>
    <lineage>
        <taxon>Bacteria</taxon>
        <taxon>Bacillati</taxon>
        <taxon>Actinomycetota</taxon>
        <taxon>Actinomycetes</taxon>
        <taxon>Propionibacteriales</taxon>
        <taxon>Propionibacteriaceae</taxon>
        <taxon>Propioniciclava</taxon>
    </lineage>
</organism>
<evidence type="ECO:0000256" key="5">
    <source>
        <dbReference type="HAMAP-Rule" id="MF_01114"/>
    </source>
</evidence>
<dbReference type="Pfam" id="PF21981">
    <property type="entry name" value="RecX_HTH3"/>
    <property type="match status" value="1"/>
</dbReference>
<keyword evidence="10" id="KW-1185">Reference proteome</keyword>
<dbReference type="InterPro" id="IPR036388">
    <property type="entry name" value="WH-like_DNA-bd_sf"/>
</dbReference>
<sequence length="153" mass="16846">MAREIGLRLLELRARSRAELATAMARKGVPAEVAARVLDRFEEVGLVDDAQFASLWVEGQQRRMKSARALRQELRTKGVDAETIDTALSDTPDDADYAAARALAEKKVRSMANLEPHVRYRRLAGALARRGFGPGLAHRVVGEVTEGLDEPEP</sequence>
<feature type="domain" description="RecX first three-helical" evidence="8">
    <location>
        <begin position="2"/>
        <end position="40"/>
    </location>
</feature>
<protein>
    <recommendedName>
        <fullName evidence="3 5">Regulatory protein RecX</fullName>
    </recommendedName>
</protein>
<feature type="domain" description="RecX third three-helical" evidence="7">
    <location>
        <begin position="95"/>
        <end position="141"/>
    </location>
</feature>